<sequence length="569" mass="61693">MKILPCLFLLWEVFSATVLCYPNGEISGSCTSMLPGHRDAVSQTSPPPYAIFVSSTSFTPGDEVIVSLVGVNETSFRGFLLQARAVGGETAIGSFRILTPNVRGLACSSLQNSSLSHTNREDKQNVTAIWIAPSGIGHVVFRATVVQTFSIFWTQIESPVLVSTTSPISSVSPSFTQITSSSATISTEAGCGTWKFCFSNPPGCSPQDPNCYFMSSTALEGSGFKFEMSGLSAGYVAIGFSDDTIMGNDDIYICGRNTADRIEVQHAFSTGRTTPISKPLGEVEVLATSFNKGITSCSFISRNAISTQSRDVGSLYYIFLAFGPSSAGQIQMHPRIPFITNQKVNISSFEQAQGGARSTPLIIKAHGALMLIAWMTTGSIGMIFAKFLKRSIKTTLLGKETWFQVHFLMMMLTVAATGVAFILIFVAIKGWSSGAGAHAIIGCIATILSFLQMMIAFFRPSLQNNWRFVFNWFHMLNALVIKVLAVAAIFLGLQILSNSSGHWMVKTMGGFVGWEALMVILMVVNQWFKKKEIYEDPQAKVKSEILLLHICVCGNLAFLIALLVGIGRS</sequence>
<gene>
    <name evidence="17" type="primary">LOC140706701</name>
</gene>
<evidence type="ECO:0000259" key="14">
    <source>
        <dbReference type="PROSITE" id="PS50939"/>
    </source>
</evidence>
<keyword evidence="12" id="KW-0732">Signal</keyword>
<dbReference type="GeneID" id="140706701"/>
<evidence type="ECO:0000256" key="6">
    <source>
        <dbReference type="ARBA" id="ARBA00022982"/>
    </source>
</evidence>
<dbReference type="PANTHER" id="PTHR45828">
    <property type="entry name" value="CYTOCHROME B561/FERRIC REDUCTASE TRANSMEMBRANE"/>
    <property type="match status" value="1"/>
</dbReference>
<evidence type="ECO:0000256" key="12">
    <source>
        <dbReference type="SAM" id="SignalP"/>
    </source>
</evidence>
<comment type="subcellular location">
    <subcellularLocation>
        <location evidence="2">Membrane</location>
        <topology evidence="2">Multi-pass membrane protein</topology>
    </subcellularLocation>
</comment>
<keyword evidence="7 11" id="KW-1133">Transmembrane helix</keyword>
<feature type="transmembrane region" description="Helical" evidence="11">
    <location>
        <begin position="479"/>
        <end position="497"/>
    </location>
</feature>
<comment type="similarity">
    <text evidence="3">Belongs to the FRRS1 family.</text>
</comment>
<dbReference type="CDD" id="cd08760">
    <property type="entry name" value="Cyt_b561_FRRS1_like"/>
    <property type="match status" value="1"/>
</dbReference>
<feature type="transmembrane region" description="Helical" evidence="11">
    <location>
        <begin position="437"/>
        <end position="458"/>
    </location>
</feature>
<feature type="transmembrane region" description="Helical" evidence="11">
    <location>
        <begin position="408"/>
        <end position="431"/>
    </location>
</feature>
<evidence type="ECO:0000313" key="16">
    <source>
        <dbReference type="Proteomes" id="UP001652642"/>
    </source>
</evidence>
<dbReference type="Pfam" id="PF02014">
    <property type="entry name" value="Reeler"/>
    <property type="match status" value="1"/>
</dbReference>
<evidence type="ECO:0000256" key="7">
    <source>
        <dbReference type="ARBA" id="ARBA00022989"/>
    </source>
</evidence>
<feature type="domain" description="Cytochrome b561" evidence="14">
    <location>
        <begin position="327"/>
        <end position="531"/>
    </location>
</feature>
<dbReference type="CDD" id="cd08544">
    <property type="entry name" value="Reeler"/>
    <property type="match status" value="1"/>
</dbReference>
<dbReference type="PROSITE" id="PS51019">
    <property type="entry name" value="REELIN"/>
    <property type="match status" value="1"/>
</dbReference>
<dbReference type="SMART" id="SM00665">
    <property type="entry name" value="B561"/>
    <property type="match status" value="1"/>
</dbReference>
<feature type="signal peptide" evidence="12">
    <location>
        <begin position="1"/>
        <end position="20"/>
    </location>
</feature>
<keyword evidence="8" id="KW-0408">Iron</keyword>
<keyword evidence="5 11" id="KW-0812">Transmembrane</keyword>
<dbReference type="Pfam" id="PF03188">
    <property type="entry name" value="Cytochrom_B561"/>
    <property type="match status" value="1"/>
</dbReference>
<keyword evidence="4" id="KW-0813">Transport</keyword>
<evidence type="ECO:0000256" key="4">
    <source>
        <dbReference type="ARBA" id="ARBA00022448"/>
    </source>
</evidence>
<accession>A0ABM5G8W6</accession>
<dbReference type="InterPro" id="IPR006593">
    <property type="entry name" value="Cyt_b561/ferric_Rdtase_TM"/>
</dbReference>
<feature type="transmembrane region" description="Helical" evidence="11">
    <location>
        <begin position="503"/>
        <end position="524"/>
    </location>
</feature>
<protein>
    <submittedName>
        <fullName evidence="17">Ferric-chelate reductase 1</fullName>
    </submittedName>
</protein>
<feature type="transmembrane region" description="Helical" evidence="11">
    <location>
        <begin position="545"/>
        <end position="566"/>
    </location>
</feature>
<dbReference type="InterPro" id="IPR005018">
    <property type="entry name" value="DOMON_domain"/>
</dbReference>
<dbReference type="SMART" id="SM00664">
    <property type="entry name" value="DoH"/>
    <property type="match status" value="1"/>
</dbReference>
<reference evidence="17" key="1">
    <citation type="submission" date="2025-08" db="UniProtKB">
        <authorList>
            <consortium name="RefSeq"/>
        </authorList>
    </citation>
    <scope>IDENTIFICATION</scope>
</reference>
<feature type="transmembrane region" description="Helical" evidence="11">
    <location>
        <begin position="367"/>
        <end position="388"/>
    </location>
</feature>
<evidence type="ECO:0000256" key="3">
    <source>
        <dbReference type="ARBA" id="ARBA00009195"/>
    </source>
</evidence>
<feature type="chain" id="PRO_5045984287" evidence="12">
    <location>
        <begin position="21"/>
        <end position="569"/>
    </location>
</feature>
<evidence type="ECO:0000256" key="1">
    <source>
        <dbReference type="ARBA" id="ARBA00001970"/>
    </source>
</evidence>
<keyword evidence="10" id="KW-0325">Glycoprotein</keyword>
<feature type="domain" description="DOMON" evidence="13">
    <location>
        <begin position="210"/>
        <end position="323"/>
    </location>
</feature>
<dbReference type="Gene3D" id="2.60.40.4060">
    <property type="entry name" value="Reeler domain"/>
    <property type="match status" value="1"/>
</dbReference>
<keyword evidence="16" id="KW-1185">Reference proteome</keyword>
<dbReference type="CDD" id="cd09628">
    <property type="entry name" value="DOMON_SDR_2_like"/>
    <property type="match status" value="1"/>
</dbReference>
<evidence type="ECO:0000256" key="9">
    <source>
        <dbReference type="ARBA" id="ARBA00023136"/>
    </source>
</evidence>
<evidence type="ECO:0000256" key="8">
    <source>
        <dbReference type="ARBA" id="ARBA00023004"/>
    </source>
</evidence>
<keyword evidence="9 11" id="KW-0472">Membrane</keyword>
<evidence type="ECO:0000256" key="5">
    <source>
        <dbReference type="ARBA" id="ARBA00022692"/>
    </source>
</evidence>
<evidence type="ECO:0000256" key="11">
    <source>
        <dbReference type="SAM" id="Phobius"/>
    </source>
</evidence>
<evidence type="ECO:0000256" key="2">
    <source>
        <dbReference type="ARBA" id="ARBA00004141"/>
    </source>
</evidence>
<comment type="cofactor">
    <cofactor evidence="1">
        <name>heme b</name>
        <dbReference type="ChEBI" id="CHEBI:60344"/>
    </cofactor>
</comment>
<keyword evidence="6" id="KW-0249">Electron transport</keyword>
<evidence type="ECO:0000259" key="13">
    <source>
        <dbReference type="PROSITE" id="PS50836"/>
    </source>
</evidence>
<dbReference type="InterPro" id="IPR002861">
    <property type="entry name" value="Reeler_dom"/>
</dbReference>
<evidence type="ECO:0000259" key="15">
    <source>
        <dbReference type="PROSITE" id="PS51019"/>
    </source>
</evidence>
<dbReference type="InterPro" id="IPR042307">
    <property type="entry name" value="Reeler_sf"/>
</dbReference>
<dbReference type="Pfam" id="PF03351">
    <property type="entry name" value="DOMON"/>
    <property type="match status" value="1"/>
</dbReference>
<name>A0ABM5G8W6_9SAUR</name>
<dbReference type="PROSITE" id="PS50836">
    <property type="entry name" value="DOMON"/>
    <property type="match status" value="1"/>
</dbReference>
<dbReference type="InterPro" id="IPR051237">
    <property type="entry name" value="Ferric-chelate_Red/DefProt"/>
</dbReference>
<dbReference type="Proteomes" id="UP001652642">
    <property type="component" value="Chromosome 4"/>
</dbReference>
<feature type="domain" description="Reelin" evidence="15">
    <location>
        <begin position="15"/>
        <end position="178"/>
    </location>
</feature>
<dbReference type="PANTHER" id="PTHR45828:SF43">
    <property type="entry name" value="REELIN DOMAIN-CONTAINING PROTEIN"/>
    <property type="match status" value="1"/>
</dbReference>
<dbReference type="PROSITE" id="PS50939">
    <property type="entry name" value="CYTOCHROME_B561"/>
    <property type="match status" value="1"/>
</dbReference>
<evidence type="ECO:0000313" key="17">
    <source>
        <dbReference type="RefSeq" id="XP_072854096.1"/>
    </source>
</evidence>
<organism evidence="16 17">
    <name type="scientific">Pogona vitticeps</name>
    <name type="common">central bearded dragon</name>
    <dbReference type="NCBI Taxonomy" id="103695"/>
    <lineage>
        <taxon>Eukaryota</taxon>
        <taxon>Metazoa</taxon>
        <taxon>Chordata</taxon>
        <taxon>Craniata</taxon>
        <taxon>Vertebrata</taxon>
        <taxon>Euteleostomi</taxon>
        <taxon>Lepidosauria</taxon>
        <taxon>Squamata</taxon>
        <taxon>Bifurcata</taxon>
        <taxon>Unidentata</taxon>
        <taxon>Episquamata</taxon>
        <taxon>Toxicofera</taxon>
        <taxon>Iguania</taxon>
        <taxon>Acrodonta</taxon>
        <taxon>Agamidae</taxon>
        <taxon>Amphibolurinae</taxon>
        <taxon>Pogona</taxon>
    </lineage>
</organism>
<dbReference type="Gene3D" id="1.20.120.1770">
    <property type="match status" value="1"/>
</dbReference>
<evidence type="ECO:0000256" key="10">
    <source>
        <dbReference type="ARBA" id="ARBA00023180"/>
    </source>
</evidence>
<dbReference type="RefSeq" id="XP_072854096.1">
    <property type="nucleotide sequence ID" value="XM_072997995.1"/>
</dbReference>
<proteinExistence type="inferred from homology"/>